<evidence type="ECO:0000313" key="1">
    <source>
        <dbReference type="EMBL" id="GAG42033.1"/>
    </source>
</evidence>
<feature type="non-terminal residue" evidence="1">
    <location>
        <position position="1"/>
    </location>
</feature>
<sequence length="79" mass="9348">FLEQTGARLTQTLTHRVSHARSQLHRFATHPLLTDPYAILGTYMQRIDEIRVRLDHLLQQRLQRNRLTLLALQKQHQAL</sequence>
<comment type="caution">
    <text evidence="1">The sequence shown here is derived from an EMBL/GenBank/DDBJ whole genome shotgun (WGS) entry which is preliminary data.</text>
</comment>
<name>X0XZR8_9ZZZZ</name>
<organism evidence="1">
    <name type="scientific">marine sediment metagenome</name>
    <dbReference type="NCBI Taxonomy" id="412755"/>
    <lineage>
        <taxon>unclassified sequences</taxon>
        <taxon>metagenomes</taxon>
        <taxon>ecological metagenomes</taxon>
    </lineage>
</organism>
<proteinExistence type="predicted"/>
<dbReference type="AlphaFoldDB" id="X0XZR8"/>
<gene>
    <name evidence="1" type="ORF">S01H1_85602</name>
</gene>
<feature type="non-terminal residue" evidence="1">
    <location>
        <position position="79"/>
    </location>
</feature>
<protein>
    <submittedName>
        <fullName evidence="1">Uncharacterized protein</fullName>
    </submittedName>
</protein>
<accession>X0XZR8</accession>
<reference evidence="1" key="1">
    <citation type="journal article" date="2014" name="Front. Microbiol.">
        <title>High frequency of phylogenetically diverse reductive dehalogenase-homologous genes in deep subseafloor sedimentary metagenomes.</title>
        <authorList>
            <person name="Kawai M."/>
            <person name="Futagami T."/>
            <person name="Toyoda A."/>
            <person name="Takaki Y."/>
            <person name="Nishi S."/>
            <person name="Hori S."/>
            <person name="Arai W."/>
            <person name="Tsubouchi T."/>
            <person name="Morono Y."/>
            <person name="Uchiyama I."/>
            <person name="Ito T."/>
            <person name="Fujiyama A."/>
            <person name="Inagaki F."/>
            <person name="Takami H."/>
        </authorList>
    </citation>
    <scope>NUCLEOTIDE SEQUENCE</scope>
    <source>
        <strain evidence="1">Expedition CK06-06</strain>
    </source>
</reference>
<dbReference type="EMBL" id="BARS01058861">
    <property type="protein sequence ID" value="GAG42033.1"/>
    <property type="molecule type" value="Genomic_DNA"/>
</dbReference>